<protein>
    <submittedName>
        <fullName evidence="2">Uncharacterized protein</fullName>
    </submittedName>
</protein>
<proteinExistence type="predicted"/>
<dbReference type="RefSeq" id="WP_345044202.1">
    <property type="nucleotide sequence ID" value="NZ_BAABED010000001.1"/>
</dbReference>
<comment type="caution">
    <text evidence="2">The sequence shown here is derived from an EMBL/GenBank/DDBJ whole genome shotgun (WGS) entry which is preliminary data.</text>
</comment>
<feature type="region of interest" description="Disordered" evidence="1">
    <location>
        <begin position="1"/>
        <end position="29"/>
    </location>
</feature>
<organism evidence="2 3">
    <name type="scientific">Arthrobacter methylotrophus</name>
    <dbReference type="NCBI Taxonomy" id="121291"/>
    <lineage>
        <taxon>Bacteria</taxon>
        <taxon>Bacillati</taxon>
        <taxon>Actinomycetota</taxon>
        <taxon>Actinomycetes</taxon>
        <taxon>Micrococcales</taxon>
        <taxon>Micrococcaceae</taxon>
        <taxon>Arthrobacter</taxon>
    </lineage>
</organism>
<name>A0ABV5UQ95_9MICC</name>
<keyword evidence="3" id="KW-1185">Reference proteome</keyword>
<gene>
    <name evidence="2" type="ORF">ACFFPI_09080</name>
</gene>
<evidence type="ECO:0000313" key="2">
    <source>
        <dbReference type="EMBL" id="MFB9714273.1"/>
    </source>
</evidence>
<reference evidence="2 3" key="1">
    <citation type="submission" date="2024-09" db="EMBL/GenBank/DDBJ databases">
        <authorList>
            <person name="Sun Q."/>
            <person name="Mori K."/>
        </authorList>
    </citation>
    <scope>NUCLEOTIDE SEQUENCE [LARGE SCALE GENOMIC DNA]</scope>
    <source>
        <strain evidence="2 3">JCM 13519</strain>
    </source>
</reference>
<evidence type="ECO:0000313" key="3">
    <source>
        <dbReference type="Proteomes" id="UP001589536"/>
    </source>
</evidence>
<evidence type="ECO:0000256" key="1">
    <source>
        <dbReference type="SAM" id="MobiDB-lite"/>
    </source>
</evidence>
<feature type="region of interest" description="Disordered" evidence="1">
    <location>
        <begin position="85"/>
        <end position="115"/>
    </location>
</feature>
<dbReference type="Proteomes" id="UP001589536">
    <property type="component" value="Unassembled WGS sequence"/>
</dbReference>
<sequence>MKSSTWMLAPARLAPPPLDPRPLKHPNSPGFPTSVVVARSYAAEIKADRAKRVPWRKIAEKMSISRIEAIRLAHSLDEVLDEIREAGSADKRPQAAMDSQPEVPLPPSLPLRLVR</sequence>
<accession>A0ABV5UQ95</accession>
<dbReference type="EMBL" id="JBHMBH010000019">
    <property type="protein sequence ID" value="MFB9714273.1"/>
    <property type="molecule type" value="Genomic_DNA"/>
</dbReference>